<comment type="similarity">
    <text evidence="1">Belongs to the peptidase M16 family.</text>
</comment>
<protein>
    <submittedName>
        <fullName evidence="3">Insulinase family protein</fullName>
    </submittedName>
</protein>
<sequence length="177" mass="20504">KPQITRAYVAIGWQAPSIRDKKATALNVLEEILFNGKSSVMYQELKEKGYVQSIYGGYMAHVGTSQFLIYFVTEPEKVEDAKKRIFEIIKQYQENGIPKEVVENAKKRIINREVFAREEVDNDAESAGYAVTVTGDIKYDLNFIERIKKVKKEDIENYLKTLKDNNYTEVRLLPEKK</sequence>
<dbReference type="Proteomes" id="UP000885621">
    <property type="component" value="Unassembled WGS sequence"/>
</dbReference>
<evidence type="ECO:0000259" key="2">
    <source>
        <dbReference type="Pfam" id="PF05193"/>
    </source>
</evidence>
<dbReference type="GO" id="GO:0046872">
    <property type="term" value="F:metal ion binding"/>
    <property type="evidence" value="ECO:0007669"/>
    <property type="project" value="InterPro"/>
</dbReference>
<dbReference type="Pfam" id="PF05193">
    <property type="entry name" value="Peptidase_M16_C"/>
    <property type="match status" value="1"/>
</dbReference>
<dbReference type="PANTHER" id="PTHR11851:SF49">
    <property type="entry name" value="MITOCHONDRIAL-PROCESSING PEPTIDASE SUBUNIT ALPHA"/>
    <property type="match status" value="1"/>
</dbReference>
<proteinExistence type="inferred from homology"/>
<accession>A0A831YDM6</accession>
<dbReference type="PANTHER" id="PTHR11851">
    <property type="entry name" value="METALLOPROTEASE"/>
    <property type="match status" value="1"/>
</dbReference>
<gene>
    <name evidence="3" type="ORF">ENO34_00990</name>
</gene>
<dbReference type="SUPFAM" id="SSF63411">
    <property type="entry name" value="LuxS/MPP-like metallohydrolase"/>
    <property type="match status" value="1"/>
</dbReference>
<evidence type="ECO:0000256" key="1">
    <source>
        <dbReference type="ARBA" id="ARBA00007261"/>
    </source>
</evidence>
<dbReference type="EMBL" id="DSFC01000055">
    <property type="protein sequence ID" value="HEV08956.1"/>
    <property type="molecule type" value="Genomic_DNA"/>
</dbReference>
<reference evidence="3" key="1">
    <citation type="journal article" date="2020" name="mSystems">
        <title>Genome- and Community-Level Interaction Insights into Carbon Utilization and Element Cycling Functions of Hydrothermarchaeota in Hydrothermal Sediment.</title>
        <authorList>
            <person name="Zhou Z."/>
            <person name="Liu Y."/>
            <person name="Xu W."/>
            <person name="Pan J."/>
            <person name="Luo Z.H."/>
            <person name="Li M."/>
        </authorList>
    </citation>
    <scope>NUCLEOTIDE SEQUENCE [LARGE SCALE GENOMIC DNA]</scope>
    <source>
        <strain evidence="3">SpSt-1257</strain>
    </source>
</reference>
<name>A0A831YDM6_9AQUI</name>
<comment type="caution">
    <text evidence="3">The sequence shown here is derived from an EMBL/GenBank/DDBJ whole genome shotgun (WGS) entry which is preliminary data.</text>
</comment>
<feature type="non-terminal residue" evidence="3">
    <location>
        <position position="1"/>
    </location>
</feature>
<dbReference type="InterPro" id="IPR050361">
    <property type="entry name" value="MPP/UQCRC_Complex"/>
</dbReference>
<feature type="domain" description="Peptidase M16 C-terminal" evidence="2">
    <location>
        <begin position="3"/>
        <end position="108"/>
    </location>
</feature>
<dbReference type="InterPro" id="IPR011249">
    <property type="entry name" value="Metalloenz_LuxS/M16"/>
</dbReference>
<dbReference type="Gene3D" id="3.30.830.10">
    <property type="entry name" value="Metalloenzyme, LuxS/M16 peptidase-like"/>
    <property type="match status" value="1"/>
</dbReference>
<evidence type="ECO:0000313" key="3">
    <source>
        <dbReference type="EMBL" id="HEV08956.1"/>
    </source>
</evidence>
<organism evidence="3">
    <name type="scientific">Sulfurihydrogenibium azorense</name>
    <dbReference type="NCBI Taxonomy" id="309806"/>
    <lineage>
        <taxon>Bacteria</taxon>
        <taxon>Pseudomonadati</taxon>
        <taxon>Aquificota</taxon>
        <taxon>Aquificia</taxon>
        <taxon>Aquificales</taxon>
        <taxon>Hydrogenothermaceae</taxon>
        <taxon>Sulfurihydrogenibium</taxon>
    </lineage>
</organism>
<dbReference type="AlphaFoldDB" id="A0A831YDM6"/>
<dbReference type="InterPro" id="IPR007863">
    <property type="entry name" value="Peptidase_M16_C"/>
</dbReference>